<sequence>MYAMVVPYIDKHCRQPELDPDEEIIFIVRTHGWPGRKSEHPDPLCLTSKRIWMAGRSYLHGEIAEVGFSKYEYQQFTMITKALSVKSVLIHGRKNITGLLEKYPFYKSKSGFVECDPKKIMLPPEIAEHPYLRNRPWAAPHHRGPPSGIPAGGPAEDAGIRPGNAALQQPRGRRSWNIFGRNRDATMKIPYIEIACEKPPDVYSNEVIIFGVTTYSGPRIYSLNMDTMLCFTNIRTRYRFVDYFHCDVKAMGFSEDEPKEFILVTKYGDVTSGYVKDKKIVLPVIEKYPFYKHNPLG</sequence>
<gene>
    <name evidence="2" type="ordered locus">CENSYa_0631</name>
</gene>
<name>A0RV97_CENSY</name>
<evidence type="ECO:0000256" key="1">
    <source>
        <dbReference type="SAM" id="MobiDB-lite"/>
    </source>
</evidence>
<protein>
    <submittedName>
        <fullName evidence="2">Uncharacterized protein</fullName>
    </submittedName>
</protein>
<evidence type="ECO:0000313" key="2">
    <source>
        <dbReference type="EMBL" id="ABK77264.1"/>
    </source>
</evidence>
<reference evidence="2 3" key="1">
    <citation type="journal article" date="2006" name="Proc. Natl. Acad. Sci. U.S.A.">
        <title>Genomic analysis of the uncultivated marine crenarchaeote Cenarchaeum symbiosum.</title>
        <authorList>
            <person name="Hallam S.J."/>
            <person name="Konstantinidis K.T."/>
            <person name="Putnam N."/>
            <person name="Schleper C."/>
            <person name="Watanabe Y."/>
            <person name="Sugahara J."/>
            <person name="Preston C."/>
            <person name="de la Torre J."/>
            <person name="Richardson P.M."/>
            <person name="DeLong E.F."/>
        </authorList>
    </citation>
    <scope>NUCLEOTIDE SEQUENCE [LARGE SCALE GENOMIC DNA]</scope>
    <source>
        <strain evidence="3">A</strain>
    </source>
</reference>
<organism evidence="2 3">
    <name type="scientific">Cenarchaeum symbiosum (strain A)</name>
    <dbReference type="NCBI Taxonomy" id="414004"/>
    <lineage>
        <taxon>Archaea</taxon>
        <taxon>Nitrososphaerota</taxon>
        <taxon>Candidatus Cenarchaeales</taxon>
        <taxon>Candidatus Cenarchaeaceae</taxon>
        <taxon>Candidatus Cenarchaeum</taxon>
    </lineage>
</organism>
<dbReference type="STRING" id="414004.CENSYa_0631"/>
<proteinExistence type="predicted"/>
<feature type="region of interest" description="Disordered" evidence="1">
    <location>
        <begin position="137"/>
        <end position="167"/>
    </location>
</feature>
<dbReference type="HOGENOM" id="CLU_935691_0_0_2"/>
<dbReference type="Proteomes" id="UP000000758">
    <property type="component" value="Chromosome"/>
</dbReference>
<dbReference type="EMBL" id="DP000238">
    <property type="protein sequence ID" value="ABK77264.1"/>
    <property type="molecule type" value="Genomic_DNA"/>
</dbReference>
<dbReference type="EnsemblBacteria" id="ABK77264">
    <property type="protein sequence ID" value="ABK77264"/>
    <property type="gene ID" value="CENSYa_0631"/>
</dbReference>
<evidence type="ECO:0000313" key="3">
    <source>
        <dbReference type="Proteomes" id="UP000000758"/>
    </source>
</evidence>
<accession>A0RV97</accession>
<dbReference type="KEGG" id="csy:CENSYa_0631"/>
<keyword evidence="3" id="KW-1185">Reference proteome</keyword>
<dbReference type="AlphaFoldDB" id="A0RV97"/>